<dbReference type="GO" id="GO:0043565">
    <property type="term" value="F:sequence-specific DNA binding"/>
    <property type="evidence" value="ECO:0007669"/>
    <property type="project" value="InterPro"/>
</dbReference>
<dbReference type="InterPro" id="IPR046532">
    <property type="entry name" value="DUF6597"/>
</dbReference>
<evidence type="ECO:0000313" key="6">
    <source>
        <dbReference type="Proteomes" id="UP000241118"/>
    </source>
</evidence>
<comment type="caution">
    <text evidence="5">The sequence shown here is derived from an EMBL/GenBank/DDBJ whole genome shotgun (WGS) entry which is preliminary data.</text>
</comment>
<dbReference type="InterPro" id="IPR018060">
    <property type="entry name" value="HTH_AraC"/>
</dbReference>
<keyword evidence="1" id="KW-0805">Transcription regulation</keyword>
<dbReference type="Gene3D" id="1.10.10.60">
    <property type="entry name" value="Homeodomain-like"/>
    <property type="match status" value="1"/>
</dbReference>
<dbReference type="SMART" id="SM00342">
    <property type="entry name" value="HTH_ARAC"/>
    <property type="match status" value="1"/>
</dbReference>
<evidence type="ECO:0000313" key="5">
    <source>
        <dbReference type="EMBL" id="PSL57107.1"/>
    </source>
</evidence>
<dbReference type="PANTHER" id="PTHR46796">
    <property type="entry name" value="HTH-TYPE TRANSCRIPTIONAL ACTIVATOR RHAS-RELATED"/>
    <property type="match status" value="1"/>
</dbReference>
<dbReference type="Proteomes" id="UP000241118">
    <property type="component" value="Unassembled WGS sequence"/>
</dbReference>
<evidence type="ECO:0000256" key="3">
    <source>
        <dbReference type="ARBA" id="ARBA00023163"/>
    </source>
</evidence>
<keyword evidence="2 5" id="KW-0238">DNA-binding</keyword>
<name>A0A2P8IF73_SACCR</name>
<accession>A0A2P8IF73</accession>
<dbReference type="Pfam" id="PF20240">
    <property type="entry name" value="DUF6597"/>
    <property type="match status" value="1"/>
</dbReference>
<keyword evidence="3" id="KW-0804">Transcription</keyword>
<feature type="domain" description="HTH araC/xylS-type" evidence="4">
    <location>
        <begin position="186"/>
        <end position="270"/>
    </location>
</feature>
<dbReference type="SUPFAM" id="SSF46689">
    <property type="entry name" value="Homeodomain-like"/>
    <property type="match status" value="1"/>
</dbReference>
<dbReference type="PANTHER" id="PTHR46796:SF15">
    <property type="entry name" value="BLL1074 PROTEIN"/>
    <property type="match status" value="1"/>
</dbReference>
<evidence type="ECO:0000259" key="4">
    <source>
        <dbReference type="PROSITE" id="PS01124"/>
    </source>
</evidence>
<evidence type="ECO:0000256" key="1">
    <source>
        <dbReference type="ARBA" id="ARBA00023015"/>
    </source>
</evidence>
<keyword evidence="6" id="KW-1185">Reference proteome</keyword>
<dbReference type="AlphaFoldDB" id="A0A2P8IF73"/>
<gene>
    <name evidence="5" type="ORF">B0I31_10284</name>
</gene>
<dbReference type="InterPro" id="IPR050204">
    <property type="entry name" value="AraC_XylS_family_regulators"/>
</dbReference>
<dbReference type="Pfam" id="PF12833">
    <property type="entry name" value="HTH_18"/>
    <property type="match status" value="1"/>
</dbReference>
<dbReference type="PROSITE" id="PS01124">
    <property type="entry name" value="HTH_ARAC_FAMILY_2"/>
    <property type="match status" value="1"/>
</dbReference>
<organism evidence="5 6">
    <name type="scientific">Saccharothrix carnea</name>
    <dbReference type="NCBI Taxonomy" id="1280637"/>
    <lineage>
        <taxon>Bacteria</taxon>
        <taxon>Bacillati</taxon>
        <taxon>Actinomycetota</taxon>
        <taxon>Actinomycetes</taxon>
        <taxon>Pseudonocardiales</taxon>
        <taxon>Pseudonocardiaceae</taxon>
        <taxon>Saccharothrix</taxon>
    </lineage>
</organism>
<protein>
    <submittedName>
        <fullName evidence="5">AraC-like DNA-binding protein</fullName>
    </submittedName>
</protein>
<dbReference type="GO" id="GO:0003700">
    <property type="term" value="F:DNA-binding transcription factor activity"/>
    <property type="evidence" value="ECO:0007669"/>
    <property type="project" value="InterPro"/>
</dbReference>
<sequence length="296" mass="32207">MHTEPEPMRRTGDTSFVLRLPRPALAGHVLAYGGYSRTWTEPTTCRMTALGSVTLIIDIDTSVTRAIDGTPAASVPSPVRGLSDQPTSYEQTGRETAVIVELSPHGAKALFGLPLKEIANTDVSLHELLGPRARRLSEQLAEAGTWSERLRILDERLTTWISDGPALATPLQGAWRQLITSAGRARIDAVADQIGWSRQHLNARFREQVGLPAKTIARIARLHKAIDLATRPNPPLWSHIAAACGYTDQSHLNRDFRALTGHNPTELITSVSQGSTYLGAWVGTRLVAPSSAPILR</sequence>
<dbReference type="EMBL" id="PYAX01000002">
    <property type="protein sequence ID" value="PSL57107.1"/>
    <property type="molecule type" value="Genomic_DNA"/>
</dbReference>
<dbReference type="InterPro" id="IPR009057">
    <property type="entry name" value="Homeodomain-like_sf"/>
</dbReference>
<proteinExistence type="predicted"/>
<reference evidence="5 6" key="1">
    <citation type="submission" date="2018-03" db="EMBL/GenBank/DDBJ databases">
        <title>Genomic Encyclopedia of Type Strains, Phase III (KMG-III): the genomes of soil and plant-associated and newly described type strains.</title>
        <authorList>
            <person name="Whitman W."/>
        </authorList>
    </citation>
    <scope>NUCLEOTIDE SEQUENCE [LARGE SCALE GENOMIC DNA]</scope>
    <source>
        <strain evidence="5 6">CGMCC 4.7097</strain>
    </source>
</reference>
<evidence type="ECO:0000256" key="2">
    <source>
        <dbReference type="ARBA" id="ARBA00023125"/>
    </source>
</evidence>